<evidence type="ECO:0000256" key="1">
    <source>
        <dbReference type="SAM" id="MobiDB-lite"/>
    </source>
</evidence>
<evidence type="ECO:0000313" key="3">
    <source>
        <dbReference type="EMBL" id="KMZ56521.1"/>
    </source>
</evidence>
<dbReference type="GO" id="GO:0045488">
    <property type="term" value="P:pectin metabolic process"/>
    <property type="evidence" value="ECO:0007669"/>
    <property type="project" value="InterPro"/>
</dbReference>
<gene>
    <name evidence="3" type="ORF">ZOSMA_94G00470</name>
</gene>
<proteinExistence type="predicted"/>
<evidence type="ECO:0000256" key="2">
    <source>
        <dbReference type="SAM" id="Phobius"/>
    </source>
</evidence>
<dbReference type="EMBL" id="LFYR01002171">
    <property type="protein sequence ID" value="KMZ56521.1"/>
    <property type="molecule type" value="Genomic_DNA"/>
</dbReference>
<dbReference type="OrthoDB" id="745247at2759"/>
<dbReference type="Proteomes" id="UP000036987">
    <property type="component" value="Unassembled WGS sequence"/>
</dbReference>
<organism evidence="3 4">
    <name type="scientific">Zostera marina</name>
    <name type="common">Eelgrass</name>
    <dbReference type="NCBI Taxonomy" id="29655"/>
    <lineage>
        <taxon>Eukaryota</taxon>
        <taxon>Viridiplantae</taxon>
        <taxon>Streptophyta</taxon>
        <taxon>Embryophyta</taxon>
        <taxon>Tracheophyta</taxon>
        <taxon>Spermatophyta</taxon>
        <taxon>Magnoliopsida</taxon>
        <taxon>Liliopsida</taxon>
        <taxon>Zosteraceae</taxon>
        <taxon>Zostera</taxon>
    </lineage>
</organism>
<protein>
    <submittedName>
        <fullName evidence="3">Uncharacterized protein</fullName>
    </submittedName>
</protein>
<accession>A0A0K9NIC7</accession>
<sequence>MSKRTGNTARRANDGIGHPFSGTAHQKSRASPLLSVGLILVGAFLLIAYSYRSSFVGERVILKDQGLSCTMEVRQAIPLLKKTYGDSMRKVLHVGPETCTVVSDLFKEDTEAWGIEPYDMEDAESSCKSLLRKGIVRVADIKFSLPYQTKSFTHVIASDALDYLTPKYLNKTLPELARLASDSLIIFAGVPGQPRAKVADPSKFGRPAKLRSPSWWIRYFIQTRLKENEVAAKKFEKAAKLNSYNPGCQIFHLSSNN</sequence>
<feature type="transmembrane region" description="Helical" evidence="2">
    <location>
        <begin position="33"/>
        <end position="51"/>
    </location>
</feature>
<feature type="compositionally biased region" description="Polar residues" evidence="1">
    <location>
        <begin position="1"/>
        <end position="10"/>
    </location>
</feature>
<dbReference type="InterPro" id="IPR029063">
    <property type="entry name" value="SAM-dependent_MTases_sf"/>
</dbReference>
<reference evidence="4" key="1">
    <citation type="journal article" date="2016" name="Nature">
        <title>The genome of the seagrass Zostera marina reveals angiosperm adaptation to the sea.</title>
        <authorList>
            <person name="Olsen J.L."/>
            <person name="Rouze P."/>
            <person name="Verhelst B."/>
            <person name="Lin Y.-C."/>
            <person name="Bayer T."/>
            <person name="Collen J."/>
            <person name="Dattolo E."/>
            <person name="De Paoli E."/>
            <person name="Dittami S."/>
            <person name="Maumus F."/>
            <person name="Michel G."/>
            <person name="Kersting A."/>
            <person name="Lauritano C."/>
            <person name="Lohaus R."/>
            <person name="Toepel M."/>
            <person name="Tonon T."/>
            <person name="Vanneste K."/>
            <person name="Amirebrahimi M."/>
            <person name="Brakel J."/>
            <person name="Bostroem C."/>
            <person name="Chovatia M."/>
            <person name="Grimwood J."/>
            <person name="Jenkins J.W."/>
            <person name="Jueterbock A."/>
            <person name="Mraz A."/>
            <person name="Stam W.T."/>
            <person name="Tice H."/>
            <person name="Bornberg-Bauer E."/>
            <person name="Green P.J."/>
            <person name="Pearson G.A."/>
            <person name="Procaccini G."/>
            <person name="Duarte C.M."/>
            <person name="Schmutz J."/>
            <person name="Reusch T.B.H."/>
            <person name="Van de Peer Y."/>
        </authorList>
    </citation>
    <scope>NUCLEOTIDE SEQUENCE [LARGE SCALE GENOMIC DNA]</scope>
    <source>
        <strain evidence="4">cv. Finnish</strain>
    </source>
</reference>
<dbReference type="PANTHER" id="PTHR34208:SF5">
    <property type="entry name" value="OS01G0144000 PROTEIN"/>
    <property type="match status" value="1"/>
</dbReference>
<feature type="region of interest" description="Disordered" evidence="1">
    <location>
        <begin position="1"/>
        <end position="25"/>
    </location>
</feature>
<keyword evidence="2" id="KW-1133">Transmembrane helix</keyword>
<keyword evidence="2" id="KW-0812">Transmembrane</keyword>
<dbReference type="AlphaFoldDB" id="A0A0K9NIC7"/>
<keyword evidence="2" id="KW-0472">Membrane</keyword>
<dbReference type="GO" id="GO:0008168">
    <property type="term" value="F:methyltransferase activity"/>
    <property type="evidence" value="ECO:0007669"/>
    <property type="project" value="InterPro"/>
</dbReference>
<dbReference type="InterPro" id="IPR044689">
    <property type="entry name" value="CGR2/3"/>
</dbReference>
<comment type="caution">
    <text evidence="3">The sequence shown here is derived from an EMBL/GenBank/DDBJ whole genome shotgun (WGS) entry which is preliminary data.</text>
</comment>
<dbReference type="Gene3D" id="3.40.50.150">
    <property type="entry name" value="Vaccinia Virus protein VP39"/>
    <property type="match status" value="1"/>
</dbReference>
<dbReference type="OMA" id="WWIRFFS"/>
<name>A0A0K9NIC7_ZOSMR</name>
<evidence type="ECO:0000313" key="4">
    <source>
        <dbReference type="Proteomes" id="UP000036987"/>
    </source>
</evidence>
<keyword evidence="4" id="KW-1185">Reference proteome</keyword>
<dbReference type="PANTHER" id="PTHR34208">
    <property type="entry name" value="S-ADENOSYL-L-METHIONINE-DEPENDENT METHYLTRANSFERASE-RELATED"/>
    <property type="match status" value="1"/>
</dbReference>